<feature type="transmembrane region" description="Helical" evidence="1">
    <location>
        <begin position="361"/>
        <end position="385"/>
    </location>
</feature>
<keyword evidence="1" id="KW-0472">Membrane</keyword>
<accession>A0A414FY94</accession>
<sequence>MPLHPLDNLRDKVRSLHERHERKRSVTLFGNPHASTAAQAGKAADGPSKHEPGPIARLVDAWWTRLIAAVYDGGLAVQEAEYGSGETARDYLWNTVGTGAWGMVFPVLTVVATQLAGIEQAGMFSMAFAAGTLLMFLSNFGVRTYQVSDIDEKCSFASYQAQRWLTSLLALAAGLLYCTVRGYDATMLMLSIGIYIYKIVDGLADVYEGRLQQADKLYLAGISQALRSVSVIIAFSVLLFITRSIALAGAAAGLVAVATLILVTIPLALLETEASRRMSPLEIGGLFRHCLPLFSALFMFNLIESVPKFAMEGMLPYDSQLYFNALFFPAQGILLAAGFLYKPQLLRLANIWSNPRRRRKFDLIVLAMIAVITLMTAGTLVFMGWLGIPIMSFMYGVDFEAYRGIAYLMIVAGGVSAAIDFLYAIITVLRRQSSATKPYAITFAFSLVVPTALIWLMDLTGAVAGYLASMVLLLALLSIEYHRIRQDLSEKNRSPFHA</sequence>
<dbReference type="RefSeq" id="WP_118271624.1">
    <property type="nucleotide sequence ID" value="NZ_QSJI01000002.1"/>
</dbReference>
<dbReference type="Proteomes" id="UP000286050">
    <property type="component" value="Unassembled WGS sequence"/>
</dbReference>
<feature type="transmembrane region" description="Helical" evidence="1">
    <location>
        <begin position="438"/>
        <end position="457"/>
    </location>
</feature>
<keyword evidence="1" id="KW-0812">Transmembrane</keyword>
<feature type="transmembrane region" description="Helical" evidence="1">
    <location>
        <begin position="247"/>
        <end position="269"/>
    </location>
</feature>
<dbReference type="AlphaFoldDB" id="A0A414FY94"/>
<feature type="transmembrane region" description="Helical" evidence="1">
    <location>
        <begin position="217"/>
        <end position="241"/>
    </location>
</feature>
<feature type="transmembrane region" description="Helical" evidence="1">
    <location>
        <begin position="91"/>
        <end position="111"/>
    </location>
</feature>
<evidence type="ECO:0000313" key="3">
    <source>
        <dbReference type="Proteomes" id="UP000286050"/>
    </source>
</evidence>
<feature type="transmembrane region" description="Helical" evidence="1">
    <location>
        <begin position="463"/>
        <end position="481"/>
    </location>
</feature>
<organism evidence="2 3">
    <name type="scientific">Collinsella intestinalis</name>
    <dbReference type="NCBI Taxonomy" id="147207"/>
    <lineage>
        <taxon>Bacteria</taxon>
        <taxon>Bacillati</taxon>
        <taxon>Actinomycetota</taxon>
        <taxon>Coriobacteriia</taxon>
        <taxon>Coriobacteriales</taxon>
        <taxon>Coriobacteriaceae</taxon>
        <taxon>Collinsella</taxon>
    </lineage>
</organism>
<proteinExistence type="predicted"/>
<feature type="transmembrane region" description="Helical" evidence="1">
    <location>
        <begin position="281"/>
        <end position="301"/>
    </location>
</feature>
<reference evidence="2 3" key="1">
    <citation type="submission" date="2018-08" db="EMBL/GenBank/DDBJ databases">
        <title>A genome reference for cultivated species of the human gut microbiota.</title>
        <authorList>
            <person name="Zou Y."/>
            <person name="Xue W."/>
            <person name="Luo G."/>
        </authorList>
    </citation>
    <scope>NUCLEOTIDE SEQUENCE [LARGE SCALE GENOMIC DNA]</scope>
    <source>
        <strain evidence="2 3">AM30-5LB</strain>
    </source>
</reference>
<feature type="transmembrane region" description="Helical" evidence="1">
    <location>
        <begin position="405"/>
        <end position="426"/>
    </location>
</feature>
<gene>
    <name evidence="2" type="ORF">DW787_03265</name>
</gene>
<evidence type="ECO:0000313" key="2">
    <source>
        <dbReference type="EMBL" id="RHD56573.1"/>
    </source>
</evidence>
<name>A0A414FY94_9ACTN</name>
<comment type="caution">
    <text evidence="2">The sequence shown here is derived from an EMBL/GenBank/DDBJ whole genome shotgun (WGS) entry which is preliminary data.</text>
</comment>
<dbReference type="EMBL" id="QSJI01000002">
    <property type="protein sequence ID" value="RHD56573.1"/>
    <property type="molecule type" value="Genomic_DNA"/>
</dbReference>
<feature type="transmembrane region" description="Helical" evidence="1">
    <location>
        <begin position="162"/>
        <end position="180"/>
    </location>
</feature>
<feature type="transmembrane region" description="Helical" evidence="1">
    <location>
        <begin position="123"/>
        <end position="142"/>
    </location>
</feature>
<protein>
    <submittedName>
        <fullName evidence="2">Lipopolysaccharide biosynthesis protein</fullName>
    </submittedName>
</protein>
<evidence type="ECO:0000256" key="1">
    <source>
        <dbReference type="SAM" id="Phobius"/>
    </source>
</evidence>
<keyword evidence="1" id="KW-1133">Transmembrane helix</keyword>
<feature type="transmembrane region" description="Helical" evidence="1">
    <location>
        <begin position="321"/>
        <end position="341"/>
    </location>
</feature>